<dbReference type="EMBL" id="CAWYQH010000046">
    <property type="protein sequence ID" value="CAK8677690.1"/>
    <property type="molecule type" value="Genomic_DNA"/>
</dbReference>
<feature type="region of interest" description="Disordered" evidence="1">
    <location>
        <begin position="1"/>
        <end position="24"/>
    </location>
</feature>
<sequence>MYSTLRERDKNKRSPANSQHFSLSHPGDKFNQLYIPYNPAFKKTNILQHCLDGGEKVDDVAERQAKLVLLGRKNVKVNDVIGAIMCLASDRAKNDHGNMFIRRWCATLDRSLNSWLDQLFLHRCFL</sequence>
<dbReference type="Proteomes" id="UP001642483">
    <property type="component" value="Unassembled WGS sequence"/>
</dbReference>
<accession>A0ABP0FDA3</accession>
<evidence type="ECO:0000313" key="2">
    <source>
        <dbReference type="EMBL" id="CAK8677690.1"/>
    </source>
</evidence>
<gene>
    <name evidence="2" type="ORF">CVLEPA_LOCUS7689</name>
</gene>
<keyword evidence="3" id="KW-1185">Reference proteome</keyword>
<proteinExistence type="predicted"/>
<feature type="compositionally biased region" description="Basic and acidic residues" evidence="1">
    <location>
        <begin position="1"/>
        <end position="12"/>
    </location>
</feature>
<reference evidence="2 3" key="1">
    <citation type="submission" date="2024-02" db="EMBL/GenBank/DDBJ databases">
        <authorList>
            <person name="Daric V."/>
            <person name="Darras S."/>
        </authorList>
    </citation>
    <scope>NUCLEOTIDE SEQUENCE [LARGE SCALE GENOMIC DNA]</scope>
</reference>
<comment type="caution">
    <text evidence="2">The sequence shown here is derived from an EMBL/GenBank/DDBJ whole genome shotgun (WGS) entry which is preliminary data.</text>
</comment>
<protein>
    <submittedName>
        <fullName evidence="2">Uncharacterized protein</fullName>
    </submittedName>
</protein>
<evidence type="ECO:0000313" key="3">
    <source>
        <dbReference type="Proteomes" id="UP001642483"/>
    </source>
</evidence>
<evidence type="ECO:0000256" key="1">
    <source>
        <dbReference type="SAM" id="MobiDB-lite"/>
    </source>
</evidence>
<organism evidence="2 3">
    <name type="scientific">Clavelina lepadiformis</name>
    <name type="common">Light-bulb sea squirt</name>
    <name type="synonym">Ascidia lepadiformis</name>
    <dbReference type="NCBI Taxonomy" id="159417"/>
    <lineage>
        <taxon>Eukaryota</taxon>
        <taxon>Metazoa</taxon>
        <taxon>Chordata</taxon>
        <taxon>Tunicata</taxon>
        <taxon>Ascidiacea</taxon>
        <taxon>Aplousobranchia</taxon>
        <taxon>Clavelinidae</taxon>
        <taxon>Clavelina</taxon>
    </lineage>
</organism>
<name>A0ABP0FDA3_CLALP</name>